<dbReference type="CDD" id="cd07990">
    <property type="entry name" value="LPLAT_LCLAT1-like"/>
    <property type="match status" value="1"/>
</dbReference>
<dbReference type="InterPro" id="IPR002123">
    <property type="entry name" value="Plipid/glycerol_acylTrfase"/>
</dbReference>
<keyword evidence="3" id="KW-0012">Acyltransferase</keyword>
<comment type="caution">
    <text evidence="3">The sequence shown here is derived from an EMBL/GenBank/DDBJ whole genome shotgun (WGS) entry which is preliminary data.</text>
</comment>
<dbReference type="AlphaFoldDB" id="A0A956NA74"/>
<dbReference type="EMBL" id="JAGQHS010000019">
    <property type="protein sequence ID" value="MCA9755261.1"/>
    <property type="molecule type" value="Genomic_DNA"/>
</dbReference>
<organism evidence="3 4">
    <name type="scientific">Eiseniibacteriota bacterium</name>
    <dbReference type="NCBI Taxonomy" id="2212470"/>
    <lineage>
        <taxon>Bacteria</taxon>
        <taxon>Candidatus Eiseniibacteriota</taxon>
    </lineage>
</organism>
<feature type="transmembrane region" description="Helical" evidence="1">
    <location>
        <begin position="120"/>
        <end position="138"/>
    </location>
</feature>
<evidence type="ECO:0000259" key="2">
    <source>
        <dbReference type="SMART" id="SM00563"/>
    </source>
</evidence>
<dbReference type="PANTHER" id="PTHR10983">
    <property type="entry name" value="1-ACYLGLYCEROL-3-PHOSPHATE ACYLTRANSFERASE-RELATED"/>
    <property type="match status" value="1"/>
</dbReference>
<dbReference type="GO" id="GO:0016746">
    <property type="term" value="F:acyltransferase activity"/>
    <property type="evidence" value="ECO:0007669"/>
    <property type="project" value="UniProtKB-KW"/>
</dbReference>
<dbReference type="SMART" id="SM00563">
    <property type="entry name" value="PlsC"/>
    <property type="match status" value="1"/>
</dbReference>
<name>A0A956NA74_UNCEI</name>
<dbReference type="Proteomes" id="UP000739538">
    <property type="component" value="Unassembled WGS sequence"/>
</dbReference>
<keyword evidence="1" id="KW-1133">Transmembrane helix</keyword>
<reference evidence="3" key="1">
    <citation type="submission" date="2020-04" db="EMBL/GenBank/DDBJ databases">
        <authorList>
            <person name="Zhang T."/>
        </authorList>
    </citation>
    <scope>NUCLEOTIDE SEQUENCE</scope>
    <source>
        <strain evidence="3">HKST-UBA02</strain>
    </source>
</reference>
<feature type="domain" description="Phospholipid/glycerol acyltransferase" evidence="2">
    <location>
        <begin position="86"/>
        <end position="228"/>
    </location>
</feature>
<sequence>MPPSIVTGIVMTLLMAAHSAFWLAILYVFALIRFLLPFRPVRRECAKILVRIAQGWVTSDRFLMDHVIRTKRFASIPEGLDPEKSYLLCSNHRSWIDPLFIAVSLQKHVPFFRFFAKRGLIWLPFFGVAFWALDFPFMRRYSKEHLERNPEDRGKDLETARQLSEKFRRMPTTVVNFSEGTRFTRRKHEAQDSPYRHLLKPRAGGSAYVISAMGDRLAGVVDCTIVYPTETTNFGDFLCGRIPWMALDVKLRELPPRFLEGNYLDDPVHRDEVQAWMRDLWDEKDETIARILREHGEASRE</sequence>
<reference evidence="3" key="2">
    <citation type="journal article" date="2021" name="Microbiome">
        <title>Successional dynamics and alternative stable states in a saline activated sludge microbial community over 9 years.</title>
        <authorList>
            <person name="Wang Y."/>
            <person name="Ye J."/>
            <person name="Ju F."/>
            <person name="Liu L."/>
            <person name="Boyd J.A."/>
            <person name="Deng Y."/>
            <person name="Parks D.H."/>
            <person name="Jiang X."/>
            <person name="Yin X."/>
            <person name="Woodcroft B.J."/>
            <person name="Tyson G.W."/>
            <person name="Hugenholtz P."/>
            <person name="Polz M.F."/>
            <person name="Zhang T."/>
        </authorList>
    </citation>
    <scope>NUCLEOTIDE SEQUENCE</scope>
    <source>
        <strain evidence="3">HKST-UBA02</strain>
    </source>
</reference>
<dbReference type="SUPFAM" id="SSF69593">
    <property type="entry name" value="Glycerol-3-phosphate (1)-acyltransferase"/>
    <property type="match status" value="1"/>
</dbReference>
<dbReference type="PANTHER" id="PTHR10983:SF16">
    <property type="entry name" value="LYSOCARDIOLIPIN ACYLTRANSFERASE 1"/>
    <property type="match status" value="1"/>
</dbReference>
<feature type="transmembrane region" description="Helical" evidence="1">
    <location>
        <begin position="6"/>
        <end position="32"/>
    </location>
</feature>
<keyword evidence="1" id="KW-0812">Transmembrane</keyword>
<evidence type="ECO:0000313" key="3">
    <source>
        <dbReference type="EMBL" id="MCA9755261.1"/>
    </source>
</evidence>
<gene>
    <name evidence="3" type="ORF">KDA27_05620</name>
</gene>
<keyword evidence="1" id="KW-0472">Membrane</keyword>
<evidence type="ECO:0000256" key="1">
    <source>
        <dbReference type="SAM" id="Phobius"/>
    </source>
</evidence>
<protein>
    <submittedName>
        <fullName evidence="3">Acyltransferase</fullName>
    </submittedName>
</protein>
<keyword evidence="3" id="KW-0808">Transferase</keyword>
<dbReference type="NCBIfam" id="NF010621">
    <property type="entry name" value="PRK14014.1"/>
    <property type="match status" value="1"/>
</dbReference>
<accession>A0A956NA74</accession>
<evidence type="ECO:0000313" key="4">
    <source>
        <dbReference type="Proteomes" id="UP000739538"/>
    </source>
</evidence>
<proteinExistence type="predicted"/>
<dbReference type="Pfam" id="PF01553">
    <property type="entry name" value="Acyltransferase"/>
    <property type="match status" value="1"/>
</dbReference>